<protein>
    <recommendedName>
        <fullName evidence="4">FHA domain-containing protein</fullName>
    </recommendedName>
</protein>
<evidence type="ECO:0000313" key="5">
    <source>
        <dbReference type="EMBL" id="KAG8049728.1"/>
    </source>
</evidence>
<feature type="compositionally biased region" description="Low complexity" evidence="3">
    <location>
        <begin position="190"/>
        <end position="201"/>
    </location>
</feature>
<feature type="compositionally biased region" description="Basic and acidic residues" evidence="3">
    <location>
        <begin position="202"/>
        <end position="212"/>
    </location>
</feature>
<reference evidence="5" key="2">
    <citation type="submission" date="2021-02" db="EMBL/GenBank/DDBJ databases">
        <authorList>
            <person name="Kimball J.A."/>
            <person name="Haas M.W."/>
            <person name="Macchietto M."/>
            <person name="Kono T."/>
            <person name="Duquette J."/>
            <person name="Shao M."/>
        </authorList>
    </citation>
    <scope>NUCLEOTIDE SEQUENCE</scope>
    <source>
        <tissue evidence="5">Fresh leaf tissue</tissue>
    </source>
</reference>
<comment type="caution">
    <text evidence="5">The sequence shown here is derived from an EMBL/GenBank/DDBJ whole genome shotgun (WGS) entry which is preliminary data.</text>
</comment>
<evidence type="ECO:0000256" key="3">
    <source>
        <dbReference type="SAM" id="MobiDB-lite"/>
    </source>
</evidence>
<keyword evidence="2" id="KW-0539">Nucleus</keyword>
<name>A0A8J5VJP7_ZIZPA</name>
<dbReference type="Proteomes" id="UP000729402">
    <property type="component" value="Unassembled WGS sequence"/>
</dbReference>
<gene>
    <name evidence="5" type="ORF">GUJ93_ZPchr0009g806</name>
</gene>
<dbReference type="PANTHER" id="PTHR21712:SF29">
    <property type="entry name" value="PRE-RRNA-PROCESSING PROTEIN FHL1"/>
    <property type="match status" value="1"/>
</dbReference>
<dbReference type="EMBL" id="JAAALK010000289">
    <property type="protein sequence ID" value="KAG8049728.1"/>
    <property type="molecule type" value="Genomic_DNA"/>
</dbReference>
<feature type="region of interest" description="Disordered" evidence="3">
    <location>
        <begin position="190"/>
        <end position="212"/>
    </location>
</feature>
<dbReference type="OrthoDB" id="691130at2759"/>
<dbReference type="PANTHER" id="PTHR21712">
    <property type="entry name" value="PRE-RRNA-PROCESSING PROTEIN FHL1"/>
    <property type="match status" value="1"/>
</dbReference>
<feature type="domain" description="FHA" evidence="4">
    <location>
        <begin position="29"/>
        <end position="86"/>
    </location>
</feature>
<dbReference type="GO" id="GO:0043565">
    <property type="term" value="F:sequence-specific DNA binding"/>
    <property type="evidence" value="ECO:0007669"/>
    <property type="project" value="TreeGrafter"/>
</dbReference>
<proteinExistence type="predicted"/>
<evidence type="ECO:0000313" key="6">
    <source>
        <dbReference type="Proteomes" id="UP000729402"/>
    </source>
</evidence>
<comment type="subcellular location">
    <subcellularLocation>
        <location evidence="1">Nucleus</location>
    </subcellularLocation>
</comment>
<dbReference type="PROSITE" id="PS50006">
    <property type="entry name" value="FHA_DOMAIN"/>
    <property type="match status" value="1"/>
</dbReference>
<evidence type="ECO:0000259" key="4">
    <source>
        <dbReference type="PROSITE" id="PS50006"/>
    </source>
</evidence>
<dbReference type="SMART" id="SM00240">
    <property type="entry name" value="FHA"/>
    <property type="match status" value="1"/>
</dbReference>
<dbReference type="FunFam" id="2.60.200.20:FF:000014">
    <property type="entry name" value="FHA domain-containing protein FHA2"/>
    <property type="match status" value="1"/>
</dbReference>
<dbReference type="GO" id="GO:0005634">
    <property type="term" value="C:nucleus"/>
    <property type="evidence" value="ECO:0007669"/>
    <property type="project" value="UniProtKB-SubCell"/>
</dbReference>
<sequence length="212" mass="22422">MTSAFGNREAGFAKLQGEDFEYFMQTYSIVLGRNSKKEKVDLDISVLGGGTNVSRRHARIFYDFELRRFSLEVLSKKGCYVEGVLHFPGDGPVKLDSQDLLQIGQKKFYFLLPTRSIFATAAIQRAHLAASAGQHTHIDTTAAQDAHTAAAAAQDAHTAATAAQDARTATAAAQDARTATAAAQDACTATAAAQDAPTATAADKHGDTATTA</sequence>
<accession>A0A8J5VJP7</accession>
<dbReference type="GO" id="GO:0060962">
    <property type="term" value="P:regulation of ribosomal protein gene transcription by RNA polymerase II"/>
    <property type="evidence" value="ECO:0007669"/>
    <property type="project" value="InterPro"/>
</dbReference>
<reference evidence="5" key="1">
    <citation type="journal article" date="2021" name="bioRxiv">
        <title>Whole Genome Assembly and Annotation of Northern Wild Rice, Zizania palustris L., Supports a Whole Genome Duplication in the Zizania Genus.</title>
        <authorList>
            <person name="Haas M."/>
            <person name="Kono T."/>
            <person name="Macchietto M."/>
            <person name="Millas R."/>
            <person name="McGilp L."/>
            <person name="Shao M."/>
            <person name="Duquette J."/>
            <person name="Hirsch C.N."/>
            <person name="Kimball J."/>
        </authorList>
    </citation>
    <scope>NUCLEOTIDE SEQUENCE</scope>
    <source>
        <tissue evidence="5">Fresh leaf tissue</tissue>
    </source>
</reference>
<dbReference type="InterPro" id="IPR045178">
    <property type="entry name" value="Fhl1/FHA1"/>
</dbReference>
<keyword evidence="6" id="KW-1185">Reference proteome</keyword>
<dbReference type="InterPro" id="IPR000253">
    <property type="entry name" value="FHA_dom"/>
</dbReference>
<organism evidence="5 6">
    <name type="scientific">Zizania palustris</name>
    <name type="common">Northern wild rice</name>
    <dbReference type="NCBI Taxonomy" id="103762"/>
    <lineage>
        <taxon>Eukaryota</taxon>
        <taxon>Viridiplantae</taxon>
        <taxon>Streptophyta</taxon>
        <taxon>Embryophyta</taxon>
        <taxon>Tracheophyta</taxon>
        <taxon>Spermatophyta</taxon>
        <taxon>Magnoliopsida</taxon>
        <taxon>Liliopsida</taxon>
        <taxon>Poales</taxon>
        <taxon>Poaceae</taxon>
        <taxon>BOP clade</taxon>
        <taxon>Oryzoideae</taxon>
        <taxon>Oryzeae</taxon>
        <taxon>Zizaniinae</taxon>
        <taxon>Zizania</taxon>
    </lineage>
</organism>
<dbReference type="CDD" id="cd22701">
    <property type="entry name" value="FHA_FKH1-like"/>
    <property type="match status" value="1"/>
</dbReference>
<dbReference type="Pfam" id="PF00498">
    <property type="entry name" value="FHA"/>
    <property type="match status" value="1"/>
</dbReference>
<dbReference type="AlphaFoldDB" id="A0A8J5VJP7"/>
<evidence type="ECO:0000256" key="2">
    <source>
        <dbReference type="ARBA" id="ARBA00023242"/>
    </source>
</evidence>
<evidence type="ECO:0000256" key="1">
    <source>
        <dbReference type="ARBA" id="ARBA00004123"/>
    </source>
</evidence>